<dbReference type="InterPro" id="IPR026086">
    <property type="entry name" value="Pro-rich"/>
</dbReference>
<keyword evidence="3 5" id="KW-0732">Signal</keyword>
<name>A0A8C6MZN9_MUSSI</name>
<feature type="signal peptide" evidence="5">
    <location>
        <begin position="1"/>
        <end position="16"/>
    </location>
</feature>
<keyword evidence="7" id="KW-1185">Reference proteome</keyword>
<keyword evidence="2" id="KW-0964">Secreted</keyword>
<protein>
    <submittedName>
        <fullName evidence="6">RIKEN cDNA 5530400C23 gene</fullName>
    </submittedName>
</protein>
<feature type="compositionally biased region" description="Low complexity" evidence="4">
    <location>
        <begin position="116"/>
        <end position="131"/>
    </location>
</feature>
<dbReference type="AlphaFoldDB" id="A0A8C6MZN9"/>
<evidence type="ECO:0000256" key="4">
    <source>
        <dbReference type="SAM" id="MobiDB-lite"/>
    </source>
</evidence>
<feature type="compositionally biased region" description="Basic and acidic residues" evidence="4">
    <location>
        <begin position="89"/>
        <end position="103"/>
    </location>
</feature>
<feature type="chain" id="PRO_5034499161" evidence="5">
    <location>
        <begin position="17"/>
        <end position="173"/>
    </location>
</feature>
<reference evidence="6" key="2">
    <citation type="submission" date="2025-09" db="UniProtKB">
        <authorList>
            <consortium name="Ensembl"/>
        </authorList>
    </citation>
    <scope>IDENTIFICATION</scope>
</reference>
<accession>A0A8C6MZN9</accession>
<evidence type="ECO:0000256" key="3">
    <source>
        <dbReference type="ARBA" id="ARBA00022729"/>
    </source>
</evidence>
<dbReference type="SMART" id="SM01412">
    <property type="entry name" value="Pro-rich"/>
    <property type="match status" value="1"/>
</dbReference>
<reference evidence="6" key="1">
    <citation type="submission" date="2025-08" db="UniProtKB">
        <authorList>
            <consortium name="Ensembl"/>
        </authorList>
    </citation>
    <scope>IDENTIFICATION</scope>
</reference>
<evidence type="ECO:0000256" key="2">
    <source>
        <dbReference type="ARBA" id="ARBA00022525"/>
    </source>
</evidence>
<evidence type="ECO:0000256" key="1">
    <source>
        <dbReference type="ARBA" id="ARBA00004613"/>
    </source>
</evidence>
<dbReference type="Proteomes" id="UP000694415">
    <property type="component" value="Unplaced"/>
</dbReference>
<dbReference type="GeneTree" id="ENSGT00860000136225"/>
<feature type="region of interest" description="Disordered" evidence="4">
    <location>
        <begin position="19"/>
        <end position="173"/>
    </location>
</feature>
<comment type="subcellular location">
    <subcellularLocation>
        <location evidence="1">Secreted</location>
    </subcellularLocation>
</comment>
<evidence type="ECO:0000256" key="5">
    <source>
        <dbReference type="SAM" id="SignalP"/>
    </source>
</evidence>
<evidence type="ECO:0000313" key="7">
    <source>
        <dbReference type="Proteomes" id="UP000694415"/>
    </source>
</evidence>
<dbReference type="GO" id="GO:0005576">
    <property type="term" value="C:extracellular region"/>
    <property type="evidence" value="ECO:0007669"/>
    <property type="project" value="UniProtKB-SubCell"/>
</dbReference>
<dbReference type="Ensembl" id="ENSMSIT00000031529.1">
    <property type="protein sequence ID" value="ENSMSIP00000024978.1"/>
    <property type="gene ID" value="ENSMSIG00000021127.1"/>
</dbReference>
<organism evidence="6 7">
    <name type="scientific">Mus spicilegus</name>
    <name type="common">Mound-building mouse</name>
    <dbReference type="NCBI Taxonomy" id="10103"/>
    <lineage>
        <taxon>Eukaryota</taxon>
        <taxon>Metazoa</taxon>
        <taxon>Chordata</taxon>
        <taxon>Craniata</taxon>
        <taxon>Vertebrata</taxon>
        <taxon>Euteleostomi</taxon>
        <taxon>Mammalia</taxon>
        <taxon>Eutheria</taxon>
        <taxon>Euarchontoglires</taxon>
        <taxon>Glires</taxon>
        <taxon>Rodentia</taxon>
        <taxon>Myomorpha</taxon>
        <taxon>Muroidea</taxon>
        <taxon>Muridae</taxon>
        <taxon>Murinae</taxon>
        <taxon>Mus</taxon>
        <taxon>Mus</taxon>
    </lineage>
</organism>
<sequence length="173" mass="18838">MLVVLLTAALLVLSSAQRAEEDLNNDNTSDVQPIPDPAEKTQDSELGPSAAAANIGNIQESSPLVKVDPSSNSGNEQQVELEESQQAESQEHCDSTGKQEKNQPRKRNVVEVKNLSSSPQNSQGSPQQIQSKQKPLIEGGSGQERVPPPHPLKLLRPQVVNHDVSFWRGPRRN</sequence>
<evidence type="ECO:0000313" key="6">
    <source>
        <dbReference type="Ensembl" id="ENSMSIP00000024978.1"/>
    </source>
</evidence>
<proteinExistence type="predicted"/>